<dbReference type="InterPro" id="IPR057326">
    <property type="entry name" value="KR_dom"/>
</dbReference>
<evidence type="ECO:0000256" key="4">
    <source>
        <dbReference type="RuleBase" id="RU000363"/>
    </source>
</evidence>
<sequence>MAKKTVLISGGSRGLGFAMAKLLINGSEKIAPSNVVTLSRSFTDELRELAETPEGKSSLAVMQGDVTSLEDNKRAVQKAVSEFGQLNALILNAGILCADKLADLEHERFMHAINVNTASLIVTLQASLPELRKQHGNVVFVSSGSAVSGSSSWGAYSASKAAMNSIARTLATEETEVASFPVRPGVVDTNMQSEIRSAEHIAPEMRAKFVEMHKNGKLLPPEKPAHVLAALALGGTRNEPKNAQGVEIGATGTFCSWDDEALAQYQL</sequence>
<dbReference type="InterPro" id="IPR002347">
    <property type="entry name" value="SDR_fam"/>
</dbReference>
<accession>A0A2N1JHJ5</accession>
<dbReference type="SUPFAM" id="SSF51735">
    <property type="entry name" value="NAD(P)-binding Rossmann-fold domains"/>
    <property type="match status" value="1"/>
</dbReference>
<organism evidence="6 7">
    <name type="scientific">Malassezia vespertilionis</name>
    <dbReference type="NCBI Taxonomy" id="2020962"/>
    <lineage>
        <taxon>Eukaryota</taxon>
        <taxon>Fungi</taxon>
        <taxon>Dikarya</taxon>
        <taxon>Basidiomycota</taxon>
        <taxon>Ustilaginomycotina</taxon>
        <taxon>Malasseziomycetes</taxon>
        <taxon>Malasseziales</taxon>
        <taxon>Malasseziaceae</taxon>
        <taxon>Malassezia</taxon>
    </lineage>
</organism>
<dbReference type="PANTHER" id="PTHR43008:SF8">
    <property type="entry name" value="BENZIL REDUCTASE ((S)-BENZOIN FORMING) IRC24"/>
    <property type="match status" value="1"/>
</dbReference>
<keyword evidence="7" id="KW-1185">Reference proteome</keyword>
<dbReference type="GO" id="GO:0050664">
    <property type="term" value="F:oxidoreductase activity, acting on NAD(P)H, oxygen as acceptor"/>
    <property type="evidence" value="ECO:0007669"/>
    <property type="project" value="TreeGrafter"/>
</dbReference>
<dbReference type="PRINTS" id="PR00081">
    <property type="entry name" value="GDHRDH"/>
</dbReference>
<proteinExistence type="inferred from homology"/>
<gene>
    <name evidence="6" type="ORF">MVES_000092</name>
</gene>
<evidence type="ECO:0000313" key="6">
    <source>
        <dbReference type="EMBL" id="PKI86026.1"/>
    </source>
</evidence>
<evidence type="ECO:0000313" key="7">
    <source>
        <dbReference type="Proteomes" id="UP000232875"/>
    </source>
</evidence>
<protein>
    <recommendedName>
        <fullName evidence="5">Ketoreductase domain-containing protein</fullName>
    </recommendedName>
</protein>
<keyword evidence="3" id="KW-0560">Oxidoreductase</keyword>
<feature type="domain" description="Ketoreductase" evidence="5">
    <location>
        <begin position="4"/>
        <end position="189"/>
    </location>
</feature>
<keyword evidence="2" id="KW-0521">NADP</keyword>
<name>A0A2N1JHJ5_9BASI</name>
<dbReference type="AlphaFoldDB" id="A0A2N1JHJ5"/>
<dbReference type="Proteomes" id="UP000232875">
    <property type="component" value="Unassembled WGS sequence"/>
</dbReference>
<dbReference type="PROSITE" id="PS00061">
    <property type="entry name" value="ADH_SHORT"/>
    <property type="match status" value="1"/>
</dbReference>
<dbReference type="GO" id="GO:0016616">
    <property type="term" value="F:oxidoreductase activity, acting on the CH-OH group of donors, NAD or NADP as acceptor"/>
    <property type="evidence" value="ECO:0007669"/>
    <property type="project" value="UniProtKB-ARBA"/>
</dbReference>
<dbReference type="STRING" id="2020962.A0A2N1JHJ5"/>
<evidence type="ECO:0000256" key="1">
    <source>
        <dbReference type="ARBA" id="ARBA00006484"/>
    </source>
</evidence>
<dbReference type="InterPro" id="IPR036291">
    <property type="entry name" value="NAD(P)-bd_dom_sf"/>
</dbReference>
<dbReference type="SMART" id="SM00822">
    <property type="entry name" value="PKS_KR"/>
    <property type="match status" value="1"/>
</dbReference>
<evidence type="ECO:0000256" key="2">
    <source>
        <dbReference type="ARBA" id="ARBA00022857"/>
    </source>
</evidence>
<dbReference type="PANTHER" id="PTHR43008">
    <property type="entry name" value="BENZIL REDUCTASE"/>
    <property type="match status" value="1"/>
</dbReference>
<evidence type="ECO:0000259" key="5">
    <source>
        <dbReference type="SMART" id="SM00822"/>
    </source>
</evidence>
<dbReference type="PRINTS" id="PR00080">
    <property type="entry name" value="SDRFAMILY"/>
</dbReference>
<dbReference type="InterPro" id="IPR020904">
    <property type="entry name" value="Sc_DH/Rdtase_CS"/>
</dbReference>
<dbReference type="OrthoDB" id="9876299at2759"/>
<comment type="similarity">
    <text evidence="1 4">Belongs to the short-chain dehydrogenases/reductases (SDR) family.</text>
</comment>
<dbReference type="Gene3D" id="3.40.50.720">
    <property type="entry name" value="NAD(P)-binding Rossmann-like Domain"/>
    <property type="match status" value="1"/>
</dbReference>
<reference evidence="6 7" key="1">
    <citation type="submission" date="2017-10" db="EMBL/GenBank/DDBJ databases">
        <title>A novel species of cold-tolerant Malassezia isolated from bats.</title>
        <authorList>
            <person name="Lorch J.M."/>
            <person name="Palmer J.M."/>
            <person name="Vanderwolf K.J."/>
            <person name="Schmidt K.Z."/>
            <person name="Verant M.L."/>
            <person name="Weller T.J."/>
            <person name="Blehert D.S."/>
        </authorList>
    </citation>
    <scope>NUCLEOTIDE SEQUENCE [LARGE SCALE GENOMIC DNA]</scope>
    <source>
        <strain evidence="6 7">NWHC:44797-103</strain>
    </source>
</reference>
<dbReference type="EMBL" id="KZ454987">
    <property type="protein sequence ID" value="PKI86026.1"/>
    <property type="molecule type" value="Genomic_DNA"/>
</dbReference>
<evidence type="ECO:0000256" key="3">
    <source>
        <dbReference type="ARBA" id="ARBA00023002"/>
    </source>
</evidence>
<dbReference type="Pfam" id="PF00106">
    <property type="entry name" value="adh_short"/>
    <property type="match status" value="1"/>
</dbReference>